<evidence type="ECO:0000313" key="4">
    <source>
        <dbReference type="Proteomes" id="UP001642260"/>
    </source>
</evidence>
<feature type="region of interest" description="Disordered" evidence="1">
    <location>
        <begin position="1"/>
        <end position="31"/>
    </location>
</feature>
<sequence length="162" mass="17967">MARIGDENTKGQSTNGPAVGAQMSDKRQNLKPTEQSLSCSAAVLKSQFWREGILKFVFSDARSDCSSDYAAKVADLVKQEGHEFDSFVLEVSVPSTIMESEQSVQSCKALFAFMFGFWFISVLGLRKLYLKGKYNGECWVQSEKISVKDALNLVLDPLKASF</sequence>
<comment type="caution">
    <text evidence="3">The sequence shown here is derived from an EMBL/GenBank/DDBJ whole genome shotgun (WGS) entry which is preliminary data.</text>
</comment>
<evidence type="ECO:0000256" key="2">
    <source>
        <dbReference type="SAM" id="Phobius"/>
    </source>
</evidence>
<keyword evidence="2" id="KW-1133">Transmembrane helix</keyword>
<keyword evidence="2" id="KW-0472">Membrane</keyword>
<keyword evidence="4" id="KW-1185">Reference proteome</keyword>
<feature type="transmembrane region" description="Helical" evidence="2">
    <location>
        <begin position="109"/>
        <end position="125"/>
    </location>
</feature>
<keyword evidence="2" id="KW-0812">Transmembrane</keyword>
<dbReference type="AlphaFoldDB" id="A0ABC8K6G9"/>
<name>A0ABC8K6G9_ERUVS</name>
<gene>
    <name evidence="3" type="ORF">ERUC_LOCUS19940</name>
</gene>
<evidence type="ECO:0000313" key="3">
    <source>
        <dbReference type="EMBL" id="CAH8354185.1"/>
    </source>
</evidence>
<dbReference type="EMBL" id="CAKOAT010188933">
    <property type="protein sequence ID" value="CAH8354185.1"/>
    <property type="molecule type" value="Genomic_DNA"/>
</dbReference>
<evidence type="ECO:0000256" key="1">
    <source>
        <dbReference type="SAM" id="MobiDB-lite"/>
    </source>
</evidence>
<feature type="non-terminal residue" evidence="3">
    <location>
        <position position="162"/>
    </location>
</feature>
<proteinExistence type="predicted"/>
<protein>
    <submittedName>
        <fullName evidence="3">Uncharacterized protein</fullName>
    </submittedName>
</protein>
<accession>A0ABC8K6G9</accession>
<organism evidence="3 4">
    <name type="scientific">Eruca vesicaria subsp. sativa</name>
    <name type="common">Garden rocket</name>
    <name type="synonym">Eruca sativa</name>
    <dbReference type="NCBI Taxonomy" id="29727"/>
    <lineage>
        <taxon>Eukaryota</taxon>
        <taxon>Viridiplantae</taxon>
        <taxon>Streptophyta</taxon>
        <taxon>Embryophyta</taxon>
        <taxon>Tracheophyta</taxon>
        <taxon>Spermatophyta</taxon>
        <taxon>Magnoliopsida</taxon>
        <taxon>eudicotyledons</taxon>
        <taxon>Gunneridae</taxon>
        <taxon>Pentapetalae</taxon>
        <taxon>rosids</taxon>
        <taxon>malvids</taxon>
        <taxon>Brassicales</taxon>
        <taxon>Brassicaceae</taxon>
        <taxon>Brassiceae</taxon>
        <taxon>Eruca</taxon>
    </lineage>
</organism>
<dbReference type="Proteomes" id="UP001642260">
    <property type="component" value="Unassembled WGS sequence"/>
</dbReference>
<reference evidence="3 4" key="1">
    <citation type="submission" date="2022-03" db="EMBL/GenBank/DDBJ databases">
        <authorList>
            <person name="Macdonald S."/>
            <person name="Ahmed S."/>
            <person name="Newling K."/>
        </authorList>
    </citation>
    <scope>NUCLEOTIDE SEQUENCE [LARGE SCALE GENOMIC DNA]</scope>
</reference>